<dbReference type="SUPFAM" id="SSF56112">
    <property type="entry name" value="Protein kinase-like (PK-like)"/>
    <property type="match status" value="1"/>
</dbReference>
<feature type="binding site" evidence="1">
    <location>
        <position position="457"/>
    </location>
    <ligand>
        <name>ATP</name>
        <dbReference type="ChEBI" id="CHEBI:30616"/>
    </ligand>
</feature>
<evidence type="ECO:0000256" key="1">
    <source>
        <dbReference type="PROSITE-ProRule" id="PRU10141"/>
    </source>
</evidence>
<evidence type="ECO:0000256" key="3">
    <source>
        <dbReference type="SAM" id="Phobius"/>
    </source>
</evidence>
<dbReference type="AlphaFoldDB" id="A0A8X8WV46"/>
<dbReference type="GO" id="GO:0005524">
    <property type="term" value="F:ATP binding"/>
    <property type="evidence" value="ECO:0007669"/>
    <property type="project" value="UniProtKB-UniRule"/>
</dbReference>
<sequence>MTSHSLPTLYRRFFSISIHRRRKPNQHTIPYCIGFSSTITPPSFNASAGGAPLFRLKTGGLEPNRWRSSSNGSQFLVSGCLDGSSEPSFVEFITSERVNDTTLVVSERRIDGEGGSAVDTSASSLRVRRALVLPCDGVPSMAVGVELLSVKVNKDELLDVCGYLLKSLHAAWFSAIPWSMISLTGYIAGVLSDMMIQCGISVRKIMQSIGFFGPAMALVCLTMARSPFIASAWLSVAVGLKAFSHCGFLVNLQDIAPQYSGVLHQHDKFASVSLQNNIRSPTLQMKKTQSPLIIRPGHIRRLNTNSGDRSTQEEDRHKSNNPALSYITSAAKKVGGVFSVIFFGRKKADPASSRDQVQPDAWHYRAGQSPNFAGNSGARDSRRSSRSRRSSYDAYPEVDHAKLRDSLAFKEIYNATGNFSLDNKIGEGGFGTVYKGRLKDGRVVAVKRAKSVRCAIKLGVEVFLLLPLFLNRLPCKQETYDQRLSAEFKNEILALSKIEHLSLVRFYGCLEHGDERLIIVEYVSNGTLREHLDGRSSNSFIRQLNDVTALRRLRNGEVVVAMDPRLRRSTPSIHAVERVLKLARHCLAPSRLSRPSMRQCAEKLWDIRRELRENAAARAISSPFHSAKQNVFGSENSETLMFVSA</sequence>
<dbReference type="InterPro" id="IPR017441">
    <property type="entry name" value="Protein_kinase_ATP_BS"/>
</dbReference>
<dbReference type="Proteomes" id="UP000298416">
    <property type="component" value="Unassembled WGS sequence"/>
</dbReference>
<dbReference type="InterPro" id="IPR011009">
    <property type="entry name" value="Kinase-like_dom_sf"/>
</dbReference>
<feature type="region of interest" description="Disordered" evidence="2">
    <location>
        <begin position="365"/>
        <end position="394"/>
    </location>
</feature>
<accession>A0A8X8WV46</accession>
<feature type="transmembrane region" description="Helical" evidence="3">
    <location>
        <begin position="211"/>
        <end position="234"/>
    </location>
</feature>
<gene>
    <name evidence="5" type="ORF">SASPL_138245</name>
</gene>
<protein>
    <recommendedName>
        <fullName evidence="4">Protein kinase domain-containing protein</fullName>
    </recommendedName>
</protein>
<keyword evidence="6" id="KW-1185">Reference proteome</keyword>
<keyword evidence="1" id="KW-0067">ATP-binding</keyword>
<evidence type="ECO:0000313" key="6">
    <source>
        <dbReference type="Proteomes" id="UP000298416"/>
    </source>
</evidence>
<dbReference type="GO" id="GO:0004672">
    <property type="term" value="F:protein kinase activity"/>
    <property type="evidence" value="ECO:0007669"/>
    <property type="project" value="InterPro"/>
</dbReference>
<dbReference type="PANTHER" id="PTHR46146">
    <property type="entry name" value="SERINE/THREONINE-PROTEIN KINASE-LIKE PROTEIN CCR4"/>
    <property type="match status" value="1"/>
</dbReference>
<feature type="transmembrane region" description="Helical" evidence="3">
    <location>
        <begin position="170"/>
        <end position="191"/>
    </location>
</feature>
<keyword evidence="1" id="KW-0547">Nucleotide-binding</keyword>
<proteinExistence type="predicted"/>
<dbReference type="EMBL" id="PNBA02000014">
    <property type="protein sequence ID" value="KAG6401389.1"/>
    <property type="molecule type" value="Genomic_DNA"/>
</dbReference>
<name>A0A8X8WV46_SALSN</name>
<dbReference type="Pfam" id="PF07714">
    <property type="entry name" value="PK_Tyr_Ser-Thr"/>
    <property type="match status" value="1"/>
</dbReference>
<feature type="region of interest" description="Disordered" evidence="2">
    <location>
        <begin position="301"/>
        <end position="324"/>
    </location>
</feature>
<comment type="caution">
    <text evidence="5">The sequence shown here is derived from an EMBL/GenBank/DDBJ whole genome shotgun (WGS) entry which is preliminary data.</text>
</comment>
<evidence type="ECO:0000259" key="4">
    <source>
        <dbReference type="PROSITE" id="PS50011"/>
    </source>
</evidence>
<feature type="domain" description="Protein kinase" evidence="4">
    <location>
        <begin position="419"/>
        <end position="645"/>
    </location>
</feature>
<dbReference type="Gene3D" id="3.30.200.20">
    <property type="entry name" value="Phosphorylase Kinase, domain 1"/>
    <property type="match status" value="1"/>
</dbReference>
<reference evidence="5" key="2">
    <citation type="submission" date="2020-08" db="EMBL/GenBank/DDBJ databases">
        <title>Plant Genome Project.</title>
        <authorList>
            <person name="Zhang R.-G."/>
        </authorList>
    </citation>
    <scope>NUCLEOTIDE SEQUENCE</scope>
    <source>
        <strain evidence="5">Huo1</strain>
        <tissue evidence="5">Leaf</tissue>
    </source>
</reference>
<keyword evidence="3" id="KW-0812">Transmembrane</keyword>
<dbReference type="PROSITE" id="PS50011">
    <property type="entry name" value="PROTEIN_KINASE_DOM"/>
    <property type="match status" value="1"/>
</dbReference>
<dbReference type="InterPro" id="IPR001245">
    <property type="entry name" value="Ser-Thr/Tyr_kinase_cat_dom"/>
</dbReference>
<keyword evidence="3" id="KW-1133">Transmembrane helix</keyword>
<evidence type="ECO:0000313" key="5">
    <source>
        <dbReference type="EMBL" id="KAG6401389.1"/>
    </source>
</evidence>
<dbReference type="Gene3D" id="1.10.510.10">
    <property type="entry name" value="Transferase(Phosphotransferase) domain 1"/>
    <property type="match status" value="1"/>
</dbReference>
<keyword evidence="3" id="KW-0472">Membrane</keyword>
<dbReference type="InterPro" id="IPR000719">
    <property type="entry name" value="Prot_kinase_dom"/>
</dbReference>
<evidence type="ECO:0000256" key="2">
    <source>
        <dbReference type="SAM" id="MobiDB-lite"/>
    </source>
</evidence>
<dbReference type="PROSITE" id="PS00107">
    <property type="entry name" value="PROTEIN_KINASE_ATP"/>
    <property type="match status" value="1"/>
</dbReference>
<reference evidence="5" key="1">
    <citation type="submission" date="2018-01" db="EMBL/GenBank/DDBJ databases">
        <authorList>
            <person name="Mao J.F."/>
        </authorList>
    </citation>
    <scope>NUCLEOTIDE SEQUENCE</scope>
    <source>
        <strain evidence="5">Huo1</strain>
        <tissue evidence="5">Leaf</tissue>
    </source>
</reference>
<organism evidence="5">
    <name type="scientific">Salvia splendens</name>
    <name type="common">Scarlet sage</name>
    <dbReference type="NCBI Taxonomy" id="180675"/>
    <lineage>
        <taxon>Eukaryota</taxon>
        <taxon>Viridiplantae</taxon>
        <taxon>Streptophyta</taxon>
        <taxon>Embryophyta</taxon>
        <taxon>Tracheophyta</taxon>
        <taxon>Spermatophyta</taxon>
        <taxon>Magnoliopsida</taxon>
        <taxon>eudicotyledons</taxon>
        <taxon>Gunneridae</taxon>
        <taxon>Pentapetalae</taxon>
        <taxon>asterids</taxon>
        <taxon>lamiids</taxon>
        <taxon>Lamiales</taxon>
        <taxon>Lamiaceae</taxon>
        <taxon>Nepetoideae</taxon>
        <taxon>Mentheae</taxon>
        <taxon>Salviinae</taxon>
        <taxon>Salvia</taxon>
        <taxon>Salvia subgen. Calosphace</taxon>
        <taxon>core Calosphace</taxon>
    </lineage>
</organism>